<dbReference type="CDD" id="cd00082">
    <property type="entry name" value="HisKA"/>
    <property type="match status" value="1"/>
</dbReference>
<keyword evidence="8 12" id="KW-1133">Transmembrane helix</keyword>
<dbReference type="PANTHER" id="PTHR45436:SF5">
    <property type="entry name" value="SENSOR HISTIDINE KINASE TRCS"/>
    <property type="match status" value="1"/>
</dbReference>
<sequence>MWSARPPRADRRGWGASTTETAGGDDAGGPSARDDEAWRAPSCGRARSAPGAASSWRPVDTARCRGPGEGDLAEPFPMHCHGPGWVHYFGDVGNYLLIRRPRSIRGRLTMLGVVCTLLILVPMAVVMSQVISTVVADVAWQETQQQAVLVAAAVRAGVLPRVIKPSVPGVDLVQVVSPSGHVLASSATASSEPMVKLMRPPGGAMENGQTCANPEPGCLRMTALRADGSGSPVVYAARRTTTLTSTTFVNFIVAAQAAVLTVAVGWIAWEVTGRILRPVEAVRSQLAAITLNHLTDRIAEPEGDDEITKLIHTLNQTLLRLERATHEQRRFVADASHELRTPLAGLRLKLEEAQLHPHGRDVDGLLAETLGDVDRLQAIMADLLLLAGLESSASAVREKVDLAELIRTELGRRADRIPVRARLADGVIVEGVSSQLTRVLTNLLDNAQRHARERVEIEVHPDSEQAIMVVCDDGPGIPEADRERVFERFTRLDTARSRGHGGTGLGLALACDIVRSHSGTIAVLDSTYGGARFEVRLPLRPGAADAMK</sequence>
<evidence type="ECO:0000256" key="6">
    <source>
        <dbReference type="ARBA" id="ARBA00022692"/>
    </source>
</evidence>
<dbReference type="InterPro" id="IPR003661">
    <property type="entry name" value="HisK_dim/P_dom"/>
</dbReference>
<dbReference type="InterPro" id="IPR050428">
    <property type="entry name" value="TCS_sensor_his_kinase"/>
</dbReference>
<dbReference type="PROSITE" id="PS50885">
    <property type="entry name" value="HAMP"/>
    <property type="match status" value="1"/>
</dbReference>
<dbReference type="Gene3D" id="3.30.565.10">
    <property type="entry name" value="Histidine kinase-like ATPase, C-terminal domain"/>
    <property type="match status" value="1"/>
</dbReference>
<keyword evidence="4" id="KW-0597">Phosphoprotein</keyword>
<dbReference type="PANTHER" id="PTHR45436">
    <property type="entry name" value="SENSOR HISTIDINE KINASE YKOH"/>
    <property type="match status" value="1"/>
</dbReference>
<accession>A0A5C4W680</accession>
<feature type="transmembrane region" description="Helical" evidence="12">
    <location>
        <begin position="108"/>
        <end position="131"/>
    </location>
</feature>
<dbReference type="SMART" id="SM00387">
    <property type="entry name" value="HATPase_c"/>
    <property type="match status" value="1"/>
</dbReference>
<keyword evidence="14" id="KW-1185">Reference proteome</keyword>
<dbReference type="InterPro" id="IPR003660">
    <property type="entry name" value="HAMP_dom"/>
</dbReference>
<dbReference type="PRINTS" id="PR00344">
    <property type="entry name" value="BCTRLSENSOR"/>
</dbReference>
<evidence type="ECO:0000256" key="11">
    <source>
        <dbReference type="SAM" id="MobiDB-lite"/>
    </source>
</evidence>
<keyword evidence="7" id="KW-0418">Kinase</keyword>
<feature type="compositionally biased region" description="Low complexity" evidence="11">
    <location>
        <begin position="15"/>
        <end position="24"/>
    </location>
</feature>
<dbReference type="SMART" id="SM00304">
    <property type="entry name" value="HAMP"/>
    <property type="match status" value="1"/>
</dbReference>
<comment type="caution">
    <text evidence="13">The sequence shown here is derived from an EMBL/GenBank/DDBJ whole genome shotgun (WGS) entry which is preliminary data.</text>
</comment>
<name>A0A5C4W680_9ACTN</name>
<dbReference type="PROSITE" id="PS50109">
    <property type="entry name" value="HIS_KIN"/>
    <property type="match status" value="1"/>
</dbReference>
<organism evidence="13 14">
    <name type="scientific">Nonomuraea phyllanthi</name>
    <dbReference type="NCBI Taxonomy" id="2219224"/>
    <lineage>
        <taxon>Bacteria</taxon>
        <taxon>Bacillati</taxon>
        <taxon>Actinomycetota</taxon>
        <taxon>Actinomycetes</taxon>
        <taxon>Streptosporangiales</taxon>
        <taxon>Streptosporangiaceae</taxon>
        <taxon>Nonomuraea</taxon>
    </lineage>
</organism>
<comment type="catalytic activity">
    <reaction evidence="1">
        <text>ATP + protein L-histidine = ADP + protein N-phospho-L-histidine.</text>
        <dbReference type="EC" id="2.7.13.3"/>
    </reaction>
</comment>
<dbReference type="InterPro" id="IPR036890">
    <property type="entry name" value="HATPase_C_sf"/>
</dbReference>
<gene>
    <name evidence="13" type="ORF">FH608_028900</name>
</gene>
<dbReference type="SUPFAM" id="SSF55874">
    <property type="entry name" value="ATPase domain of HSP90 chaperone/DNA topoisomerase II/histidine kinase"/>
    <property type="match status" value="1"/>
</dbReference>
<evidence type="ECO:0000256" key="5">
    <source>
        <dbReference type="ARBA" id="ARBA00022679"/>
    </source>
</evidence>
<comment type="subcellular location">
    <subcellularLocation>
        <location evidence="2">Cell membrane</location>
    </subcellularLocation>
</comment>
<dbReference type="Pfam" id="PF00512">
    <property type="entry name" value="HisKA"/>
    <property type="match status" value="1"/>
</dbReference>
<evidence type="ECO:0000256" key="2">
    <source>
        <dbReference type="ARBA" id="ARBA00004236"/>
    </source>
</evidence>
<dbReference type="InterPro" id="IPR004358">
    <property type="entry name" value="Sig_transdc_His_kin-like_C"/>
</dbReference>
<evidence type="ECO:0000256" key="3">
    <source>
        <dbReference type="ARBA" id="ARBA00012438"/>
    </source>
</evidence>
<keyword evidence="6 12" id="KW-0812">Transmembrane</keyword>
<evidence type="ECO:0000256" key="1">
    <source>
        <dbReference type="ARBA" id="ARBA00000085"/>
    </source>
</evidence>
<dbReference type="GO" id="GO:0005886">
    <property type="term" value="C:plasma membrane"/>
    <property type="evidence" value="ECO:0007669"/>
    <property type="project" value="UniProtKB-SubCell"/>
</dbReference>
<dbReference type="CDD" id="cd00075">
    <property type="entry name" value="HATPase"/>
    <property type="match status" value="1"/>
</dbReference>
<dbReference type="SUPFAM" id="SSF47384">
    <property type="entry name" value="Homodimeric domain of signal transducing histidine kinase"/>
    <property type="match status" value="1"/>
</dbReference>
<keyword evidence="9" id="KW-0902">Two-component regulatory system</keyword>
<dbReference type="SMART" id="SM00388">
    <property type="entry name" value="HisKA"/>
    <property type="match status" value="1"/>
</dbReference>
<evidence type="ECO:0000256" key="9">
    <source>
        <dbReference type="ARBA" id="ARBA00023012"/>
    </source>
</evidence>
<dbReference type="AlphaFoldDB" id="A0A5C4W680"/>
<feature type="compositionally biased region" description="Low complexity" evidence="11">
    <location>
        <begin position="42"/>
        <end position="55"/>
    </location>
</feature>
<feature type="region of interest" description="Disordered" evidence="11">
    <location>
        <begin position="1"/>
        <end position="62"/>
    </location>
</feature>
<feature type="transmembrane region" description="Helical" evidence="12">
    <location>
        <begin position="248"/>
        <end position="269"/>
    </location>
</feature>
<dbReference type="InterPro" id="IPR036097">
    <property type="entry name" value="HisK_dim/P_sf"/>
</dbReference>
<keyword evidence="5" id="KW-0808">Transferase</keyword>
<dbReference type="InterPro" id="IPR005467">
    <property type="entry name" value="His_kinase_dom"/>
</dbReference>
<dbReference type="Pfam" id="PF02518">
    <property type="entry name" value="HATPase_c"/>
    <property type="match status" value="1"/>
</dbReference>
<dbReference type="EC" id="2.7.13.3" evidence="3"/>
<evidence type="ECO:0000313" key="13">
    <source>
        <dbReference type="EMBL" id="KAB8191961.1"/>
    </source>
</evidence>
<dbReference type="Pfam" id="PF00672">
    <property type="entry name" value="HAMP"/>
    <property type="match status" value="1"/>
</dbReference>
<dbReference type="GO" id="GO:0000155">
    <property type="term" value="F:phosphorelay sensor kinase activity"/>
    <property type="evidence" value="ECO:0007669"/>
    <property type="project" value="InterPro"/>
</dbReference>
<proteinExistence type="predicted"/>
<evidence type="ECO:0000313" key="14">
    <source>
        <dbReference type="Proteomes" id="UP000312512"/>
    </source>
</evidence>
<evidence type="ECO:0000256" key="12">
    <source>
        <dbReference type="SAM" id="Phobius"/>
    </source>
</evidence>
<dbReference type="InterPro" id="IPR003594">
    <property type="entry name" value="HATPase_dom"/>
</dbReference>
<dbReference type="Proteomes" id="UP000312512">
    <property type="component" value="Unassembled WGS sequence"/>
</dbReference>
<dbReference type="OrthoDB" id="9786919at2"/>
<dbReference type="EMBL" id="VDLX02000011">
    <property type="protein sequence ID" value="KAB8191961.1"/>
    <property type="molecule type" value="Genomic_DNA"/>
</dbReference>
<evidence type="ECO:0000256" key="8">
    <source>
        <dbReference type="ARBA" id="ARBA00022989"/>
    </source>
</evidence>
<keyword evidence="10 12" id="KW-0472">Membrane</keyword>
<protein>
    <recommendedName>
        <fullName evidence="3">histidine kinase</fullName>
        <ecNumber evidence="3">2.7.13.3</ecNumber>
    </recommendedName>
</protein>
<evidence type="ECO:0000256" key="4">
    <source>
        <dbReference type="ARBA" id="ARBA00022553"/>
    </source>
</evidence>
<dbReference type="Gene3D" id="1.10.287.130">
    <property type="match status" value="1"/>
</dbReference>
<reference evidence="13 14" key="1">
    <citation type="submission" date="2019-10" db="EMBL/GenBank/DDBJ databases">
        <title>Nonomuraea sp. nov., isolated from Phyllanthus amarus.</title>
        <authorList>
            <person name="Klykleung N."/>
            <person name="Tanasupawat S."/>
        </authorList>
    </citation>
    <scope>NUCLEOTIDE SEQUENCE [LARGE SCALE GENOMIC DNA]</scope>
    <source>
        <strain evidence="13 14">PA1-10</strain>
    </source>
</reference>
<evidence type="ECO:0000256" key="7">
    <source>
        <dbReference type="ARBA" id="ARBA00022777"/>
    </source>
</evidence>
<evidence type="ECO:0000256" key="10">
    <source>
        <dbReference type="ARBA" id="ARBA00023136"/>
    </source>
</evidence>